<feature type="domain" description="Protein kinase" evidence="9">
    <location>
        <begin position="60"/>
        <end position="317"/>
    </location>
</feature>
<evidence type="ECO:0000256" key="6">
    <source>
        <dbReference type="ARBA" id="ARBA00022840"/>
    </source>
</evidence>
<dbReference type="PANTHER" id="PTHR43289:SF6">
    <property type="entry name" value="SERINE_THREONINE-PROTEIN KINASE NEKL-3"/>
    <property type="match status" value="1"/>
</dbReference>
<keyword evidence="4 7" id="KW-0547">Nucleotide-binding</keyword>
<dbReference type="InterPro" id="IPR011009">
    <property type="entry name" value="Kinase-like_dom_sf"/>
</dbReference>
<reference evidence="10" key="1">
    <citation type="submission" date="2024-01" db="EMBL/GenBank/DDBJ databases">
        <title>The genome sequence of Micromonospora mangrovi CCTCC AA 2012012.</title>
        <authorList>
            <person name="Gao J."/>
        </authorList>
    </citation>
    <scope>NUCLEOTIDE SEQUENCE</scope>
    <source>
        <strain evidence="10">CCTCC AA 2012012</strain>
    </source>
</reference>
<evidence type="ECO:0000259" key="9">
    <source>
        <dbReference type="PROSITE" id="PS50011"/>
    </source>
</evidence>
<dbReference type="InterPro" id="IPR008266">
    <property type="entry name" value="Tyr_kinase_AS"/>
</dbReference>
<sequence>MDADALGVTSAEHRAEAQQLGRLSASGGPPASRAGPAHPLCGRLRSTGVAEESVRRVGRYRLLRCIGQGGMGRVWLARDELLDRDVAVKEMLFRVGLSESELADLHRRVLREAQAAARLDHPHVVRVYDVITVEDRPWIVMQHVPSRSLHRVLTDDGPLPVRTVACLGVELVEALRAAHRVGVLHRDVTPRNVLIADDGRALLSDFGVAAVEGAAAVSQSWGITAAPQYVAPERVRDGVSSPATDLWALGATLYAAVEGRPPYQGRTIVETLLALATEPPDRMRRAGPLAPVIAGLLERDARRRMTAAEAARRLRKIAGRAATAPQVVRRGVAPADADASGITHRLPGVDTAEKLSDTGGALTQVLPSGGAGVQSRTVRRERIGRRTAATFAVAVLSLAGVLGAGAVGVRVSLGGLYDVVVPSKGQAGGEAAPATAVAGAPQVPGVPCLTSAASVPTPISSASEDPEGHQALPPGWFSYLDEAGFTLGLPEGWMRFTDGGVVCLSDPRGERVLAVDLGRTPQRDPSGFWRAEADRLTRTGALPGYEKVSIGPVIRPGGAAEWEFTWDGPDGQRRHARRLLVNGATPGRPYELSWVTPDAEWSAGEPVARLAAASFRTTD</sequence>
<protein>
    <recommendedName>
        <fullName evidence="1">non-specific serine/threonine protein kinase</fullName>
        <ecNumber evidence="1">2.7.11.1</ecNumber>
    </recommendedName>
</protein>
<keyword evidence="6 7" id="KW-0067">ATP-binding</keyword>
<dbReference type="EC" id="2.7.11.1" evidence="1"/>
<keyword evidence="5 11" id="KW-0418">Kinase</keyword>
<dbReference type="Gene3D" id="1.10.510.10">
    <property type="entry name" value="Transferase(Phosphotransferase) domain 1"/>
    <property type="match status" value="1"/>
</dbReference>
<dbReference type="RefSeq" id="WP_350936713.1">
    <property type="nucleotide sequence ID" value="NZ_CP157762.1"/>
</dbReference>
<feature type="region of interest" description="Disordered" evidence="8">
    <location>
        <begin position="17"/>
        <end position="42"/>
    </location>
</feature>
<keyword evidence="3 11" id="KW-0808">Transferase</keyword>
<evidence type="ECO:0000313" key="11">
    <source>
        <dbReference type="EMBL" id="XCH76381.1"/>
    </source>
</evidence>
<evidence type="ECO:0000256" key="2">
    <source>
        <dbReference type="ARBA" id="ARBA00022527"/>
    </source>
</evidence>
<evidence type="ECO:0000256" key="1">
    <source>
        <dbReference type="ARBA" id="ARBA00012513"/>
    </source>
</evidence>
<dbReference type="EMBL" id="CP159342">
    <property type="protein sequence ID" value="XCH76381.1"/>
    <property type="molecule type" value="Genomic_DNA"/>
</dbReference>
<reference evidence="11" key="2">
    <citation type="submission" date="2024-06" db="EMBL/GenBank/DDBJ databases">
        <title>Micromonospora mangrovi CCTCC AA 2012012 genome sequences.</title>
        <authorList>
            <person name="Gao J."/>
        </authorList>
    </citation>
    <scope>NUCLEOTIDE SEQUENCE</scope>
    <source>
        <strain evidence="11">CCTCC AA 2012012</strain>
    </source>
</reference>
<dbReference type="PROSITE" id="PS50011">
    <property type="entry name" value="PROTEIN_KINASE_DOM"/>
    <property type="match status" value="1"/>
</dbReference>
<name>A0AAU8HII1_9ACTN</name>
<evidence type="ECO:0000313" key="10">
    <source>
        <dbReference type="EMBL" id="XBP95677.1"/>
    </source>
</evidence>
<organism evidence="11">
    <name type="scientific">Micromonospora sp. CCTCC AA 2012012</name>
    <dbReference type="NCBI Taxonomy" id="3111921"/>
    <lineage>
        <taxon>Bacteria</taxon>
        <taxon>Bacillati</taxon>
        <taxon>Actinomycetota</taxon>
        <taxon>Actinomycetes</taxon>
        <taxon>Micromonosporales</taxon>
        <taxon>Micromonosporaceae</taxon>
        <taxon>Micromonospora</taxon>
    </lineage>
</organism>
<evidence type="ECO:0000256" key="7">
    <source>
        <dbReference type="PROSITE-ProRule" id="PRU10141"/>
    </source>
</evidence>
<dbReference type="Pfam" id="PF00069">
    <property type="entry name" value="Pkinase"/>
    <property type="match status" value="1"/>
</dbReference>
<dbReference type="PROSITE" id="PS00109">
    <property type="entry name" value="PROTEIN_KINASE_TYR"/>
    <property type="match status" value="1"/>
</dbReference>
<evidence type="ECO:0000256" key="3">
    <source>
        <dbReference type="ARBA" id="ARBA00022679"/>
    </source>
</evidence>
<gene>
    <name evidence="11" type="ORF">ABUL08_09905</name>
    <name evidence="10" type="ORF">VK199_09855</name>
</gene>
<keyword evidence="2" id="KW-0723">Serine/threonine-protein kinase</keyword>
<evidence type="ECO:0000256" key="8">
    <source>
        <dbReference type="SAM" id="MobiDB-lite"/>
    </source>
</evidence>
<dbReference type="GO" id="GO:0004674">
    <property type="term" value="F:protein serine/threonine kinase activity"/>
    <property type="evidence" value="ECO:0007669"/>
    <property type="project" value="UniProtKB-KW"/>
</dbReference>
<evidence type="ECO:0000256" key="5">
    <source>
        <dbReference type="ARBA" id="ARBA00022777"/>
    </source>
</evidence>
<dbReference type="Gene3D" id="3.30.200.20">
    <property type="entry name" value="Phosphorylase Kinase, domain 1"/>
    <property type="match status" value="1"/>
</dbReference>
<evidence type="ECO:0000256" key="4">
    <source>
        <dbReference type="ARBA" id="ARBA00022741"/>
    </source>
</evidence>
<dbReference type="PANTHER" id="PTHR43289">
    <property type="entry name" value="MITOGEN-ACTIVATED PROTEIN KINASE KINASE KINASE 20-RELATED"/>
    <property type="match status" value="1"/>
</dbReference>
<dbReference type="PROSITE" id="PS00107">
    <property type="entry name" value="PROTEIN_KINASE_ATP"/>
    <property type="match status" value="1"/>
</dbReference>
<feature type="binding site" evidence="7">
    <location>
        <position position="89"/>
    </location>
    <ligand>
        <name>ATP</name>
        <dbReference type="ChEBI" id="CHEBI:30616"/>
    </ligand>
</feature>
<dbReference type="InterPro" id="IPR017441">
    <property type="entry name" value="Protein_kinase_ATP_BS"/>
</dbReference>
<dbReference type="GO" id="GO:0005524">
    <property type="term" value="F:ATP binding"/>
    <property type="evidence" value="ECO:0007669"/>
    <property type="project" value="UniProtKB-UniRule"/>
</dbReference>
<proteinExistence type="predicted"/>
<dbReference type="AlphaFoldDB" id="A0AAU8HII1"/>
<accession>A0AAU8HII1</accession>
<dbReference type="EMBL" id="CP157762">
    <property type="protein sequence ID" value="XBP95677.1"/>
    <property type="molecule type" value="Genomic_DNA"/>
</dbReference>
<dbReference type="SUPFAM" id="SSF56112">
    <property type="entry name" value="Protein kinase-like (PK-like)"/>
    <property type="match status" value="1"/>
</dbReference>
<dbReference type="CDD" id="cd14014">
    <property type="entry name" value="STKc_PknB_like"/>
    <property type="match status" value="1"/>
</dbReference>
<dbReference type="InterPro" id="IPR000719">
    <property type="entry name" value="Prot_kinase_dom"/>
</dbReference>